<evidence type="ECO:0000256" key="5">
    <source>
        <dbReference type="HAMAP-Rule" id="MF_01197"/>
    </source>
</evidence>
<dbReference type="PANTHER" id="PTHR35798">
    <property type="entry name" value="CELL DIVISION PROTEIN SEPF"/>
    <property type="match status" value="1"/>
</dbReference>
<comment type="subcellular location">
    <subcellularLocation>
        <location evidence="5">Cytoplasm</location>
    </subcellularLocation>
    <text evidence="5">Localizes to the division site, in a FtsZ-dependent manner.</text>
</comment>
<dbReference type="GO" id="GO:0000917">
    <property type="term" value="P:division septum assembly"/>
    <property type="evidence" value="ECO:0007669"/>
    <property type="project" value="UniProtKB-KW"/>
</dbReference>
<protein>
    <recommendedName>
        <fullName evidence="5">Cell division protein SepF</fullName>
    </recommendedName>
</protein>
<feature type="compositionally biased region" description="Acidic residues" evidence="6">
    <location>
        <begin position="21"/>
        <end position="30"/>
    </location>
</feature>
<keyword evidence="3 5" id="KW-0131">Cell cycle</keyword>
<dbReference type="InterPro" id="IPR038594">
    <property type="entry name" value="SepF-like_sf"/>
</dbReference>
<organism evidence="7 8">
    <name type="scientific">Aliicoccus persicus</name>
    <dbReference type="NCBI Taxonomy" id="930138"/>
    <lineage>
        <taxon>Bacteria</taxon>
        <taxon>Bacillati</taxon>
        <taxon>Bacillota</taxon>
        <taxon>Bacilli</taxon>
        <taxon>Bacillales</taxon>
        <taxon>Staphylococcaceae</taxon>
        <taxon>Aliicoccus</taxon>
    </lineage>
</organism>
<dbReference type="InterPro" id="IPR007561">
    <property type="entry name" value="Cell_div_SepF/SepF-rel"/>
</dbReference>
<reference evidence="7" key="1">
    <citation type="journal article" date="2021" name="PeerJ">
        <title>Extensive microbial diversity within the chicken gut microbiome revealed by metagenomics and culture.</title>
        <authorList>
            <person name="Gilroy R."/>
            <person name="Ravi A."/>
            <person name="Getino M."/>
            <person name="Pursley I."/>
            <person name="Horton D.L."/>
            <person name="Alikhan N.F."/>
            <person name="Baker D."/>
            <person name="Gharbi K."/>
            <person name="Hall N."/>
            <person name="Watson M."/>
            <person name="Adriaenssens E.M."/>
            <person name="Foster-Nyarko E."/>
            <person name="Jarju S."/>
            <person name="Secka A."/>
            <person name="Antonio M."/>
            <person name="Oren A."/>
            <person name="Chaudhuri R.R."/>
            <person name="La Ragione R."/>
            <person name="Hildebrand F."/>
            <person name="Pallen M.J."/>
        </authorList>
    </citation>
    <scope>NUCLEOTIDE SEQUENCE</scope>
    <source>
        <strain evidence="7">6019</strain>
    </source>
</reference>
<name>A0A921B538_9STAP</name>
<keyword evidence="1 5" id="KW-0132">Cell division</keyword>
<dbReference type="AlphaFoldDB" id="A0A921B538"/>
<proteinExistence type="inferred from homology"/>
<evidence type="ECO:0000313" key="8">
    <source>
        <dbReference type="Proteomes" id="UP000763505"/>
    </source>
</evidence>
<evidence type="ECO:0000256" key="4">
    <source>
        <dbReference type="ARBA" id="ARBA00044936"/>
    </source>
</evidence>
<gene>
    <name evidence="5 7" type="primary">sepF</name>
    <name evidence="7" type="ORF">K8V35_02190</name>
</gene>
<dbReference type="Gene3D" id="3.30.110.150">
    <property type="entry name" value="SepF-like protein"/>
    <property type="match status" value="1"/>
</dbReference>
<keyword evidence="2 5" id="KW-0717">Septation</keyword>
<dbReference type="GO" id="GO:0005737">
    <property type="term" value="C:cytoplasm"/>
    <property type="evidence" value="ECO:0007669"/>
    <property type="project" value="UniProtKB-SubCell"/>
</dbReference>
<comment type="function">
    <text evidence="4 5">Cell division protein that is part of the divisome complex and is recruited early to the Z-ring. Probably stimulates Z-ring formation, perhaps through the cross-linking of FtsZ protofilaments. Its function overlaps with FtsA.</text>
</comment>
<dbReference type="PANTHER" id="PTHR35798:SF1">
    <property type="entry name" value="CELL DIVISION PROTEIN SEPF"/>
    <property type="match status" value="1"/>
</dbReference>
<evidence type="ECO:0000256" key="6">
    <source>
        <dbReference type="SAM" id="MobiDB-lite"/>
    </source>
</evidence>
<dbReference type="Pfam" id="PF04472">
    <property type="entry name" value="SepF"/>
    <property type="match status" value="1"/>
</dbReference>
<comment type="similarity">
    <text evidence="5">Belongs to the SepF family.</text>
</comment>
<comment type="caution">
    <text evidence="7">The sequence shown here is derived from an EMBL/GenBank/DDBJ whole genome shotgun (WGS) entry which is preliminary data.</text>
</comment>
<reference evidence="7" key="2">
    <citation type="submission" date="2021-09" db="EMBL/GenBank/DDBJ databases">
        <authorList>
            <person name="Gilroy R."/>
        </authorList>
    </citation>
    <scope>NUCLEOTIDE SEQUENCE</scope>
    <source>
        <strain evidence="7">6019</strain>
    </source>
</reference>
<feature type="compositionally biased region" description="Basic and acidic residues" evidence="6">
    <location>
        <begin position="41"/>
        <end position="57"/>
    </location>
</feature>
<feature type="compositionally biased region" description="Basic and acidic residues" evidence="6">
    <location>
        <begin position="74"/>
        <end position="87"/>
    </location>
</feature>
<comment type="subunit">
    <text evidence="5">Homodimer. Interacts with FtsZ.</text>
</comment>
<feature type="region of interest" description="Disordered" evidence="6">
    <location>
        <begin position="21"/>
        <end position="110"/>
    </location>
</feature>
<feature type="compositionally biased region" description="Polar residues" evidence="6">
    <location>
        <begin position="58"/>
        <end position="73"/>
    </location>
</feature>
<evidence type="ECO:0000313" key="7">
    <source>
        <dbReference type="EMBL" id="HJE19150.1"/>
    </source>
</evidence>
<dbReference type="HAMAP" id="MF_01197">
    <property type="entry name" value="SepF"/>
    <property type="match status" value="1"/>
</dbReference>
<sequence>MAIGKFFKNFFSIEIEEEVETEFYESEEAPSQENKAAKPTPKTEEKPVQRVKQETEVKSSTNRSVSQHRNNQVTDKKPARDERESKKSLMPFSLKGKETSQLSKRETNQSKVAEIRRDNRSLSARNGESKEYNVMNNLNNDTKVHLVEPRVFSESQDIADELKRNKATLVNLTRVDNATKKRIIDFLSGTVYALDGDIQKVGQDIFLCSPNNFGVSGEISDQYEQYED</sequence>
<evidence type="ECO:0000256" key="1">
    <source>
        <dbReference type="ARBA" id="ARBA00022618"/>
    </source>
</evidence>
<evidence type="ECO:0000256" key="2">
    <source>
        <dbReference type="ARBA" id="ARBA00023210"/>
    </source>
</evidence>
<evidence type="ECO:0000256" key="3">
    <source>
        <dbReference type="ARBA" id="ARBA00023306"/>
    </source>
</evidence>
<dbReference type="GO" id="GO:0043093">
    <property type="term" value="P:FtsZ-dependent cytokinesis"/>
    <property type="evidence" value="ECO:0007669"/>
    <property type="project" value="UniProtKB-UniRule"/>
</dbReference>
<feature type="compositionally biased region" description="Basic and acidic residues" evidence="6">
    <location>
        <begin position="95"/>
        <end position="110"/>
    </location>
</feature>
<keyword evidence="5" id="KW-0963">Cytoplasm</keyword>
<dbReference type="Proteomes" id="UP000763505">
    <property type="component" value="Unassembled WGS sequence"/>
</dbReference>
<accession>A0A921B538</accession>
<dbReference type="EMBL" id="DYYI01000020">
    <property type="protein sequence ID" value="HJE19150.1"/>
    <property type="molecule type" value="Genomic_DNA"/>
</dbReference>
<dbReference type="InterPro" id="IPR023052">
    <property type="entry name" value="Cell_div_SepF"/>
</dbReference>